<name>A0A5D3YEL1_9BACT</name>
<dbReference type="PROSITE" id="PS00525">
    <property type="entry name" value="RIBOSOMAL_L6_1"/>
    <property type="match status" value="1"/>
</dbReference>
<evidence type="ECO:0000256" key="3">
    <source>
        <dbReference type="ARBA" id="ARBA00023274"/>
    </source>
</evidence>
<reference evidence="8 9" key="1">
    <citation type="submission" date="2019-07" db="EMBL/GenBank/DDBJ databases">
        <title>Genomic Encyclopedia of Archaeal and Bacterial Type Strains, Phase II (KMG-II): from individual species to whole genera.</title>
        <authorList>
            <person name="Goeker M."/>
        </authorList>
    </citation>
    <scope>NUCLEOTIDE SEQUENCE [LARGE SCALE GENOMIC DNA]</scope>
    <source>
        <strain evidence="8 9">DSM 21935</strain>
    </source>
</reference>
<comment type="caution">
    <text evidence="8">The sequence shown here is derived from an EMBL/GenBank/DDBJ whole genome shotgun (WGS) entry which is preliminary data.</text>
</comment>
<comment type="function">
    <text evidence="4 6">This protein binds to the 23S rRNA, and is important in its secondary structure. It is located near the subunit interface in the base of the L7/L12 stalk, and near the tRNA binding site of the peptidyltransferase center.</text>
</comment>
<dbReference type="GO" id="GO:0019843">
    <property type="term" value="F:rRNA binding"/>
    <property type="evidence" value="ECO:0007669"/>
    <property type="project" value="UniProtKB-UniRule"/>
</dbReference>
<keyword evidence="4 6" id="KW-0694">RNA-binding</keyword>
<dbReference type="InterPro" id="IPR019906">
    <property type="entry name" value="Ribosomal_uL6_bac-type"/>
</dbReference>
<dbReference type="InterPro" id="IPR036789">
    <property type="entry name" value="Ribosomal_uL6-like_a/b-dom_sf"/>
</dbReference>
<dbReference type="Pfam" id="PF00347">
    <property type="entry name" value="Ribosomal_L6"/>
    <property type="match status" value="2"/>
</dbReference>
<dbReference type="HAMAP" id="MF_01365_B">
    <property type="entry name" value="Ribosomal_uL6_B"/>
    <property type="match status" value="1"/>
</dbReference>
<protein>
    <recommendedName>
        <fullName evidence="4">Large ribosomal subunit protein uL6</fullName>
    </recommendedName>
</protein>
<evidence type="ECO:0000313" key="8">
    <source>
        <dbReference type="EMBL" id="TYP91464.1"/>
    </source>
</evidence>
<dbReference type="InterPro" id="IPR020040">
    <property type="entry name" value="Ribosomal_uL6_a/b-dom"/>
</dbReference>
<dbReference type="EMBL" id="VNHY01000006">
    <property type="protein sequence ID" value="TYP91464.1"/>
    <property type="molecule type" value="Genomic_DNA"/>
</dbReference>
<gene>
    <name evidence="4" type="primary">rplF</name>
    <name evidence="8" type="ORF">LX73_2600</name>
</gene>
<dbReference type="RefSeq" id="WP_148899911.1">
    <property type="nucleotide sequence ID" value="NZ_VNHY01000006.1"/>
</dbReference>
<keyword evidence="2 4" id="KW-0689">Ribosomal protein</keyword>
<evidence type="ECO:0000256" key="2">
    <source>
        <dbReference type="ARBA" id="ARBA00022980"/>
    </source>
</evidence>
<dbReference type="InterPro" id="IPR000702">
    <property type="entry name" value="Ribosomal_uL6-like"/>
</dbReference>
<keyword evidence="9" id="KW-1185">Reference proteome</keyword>
<dbReference type="PRINTS" id="PR00059">
    <property type="entry name" value="RIBOSOMALL6"/>
</dbReference>
<evidence type="ECO:0000256" key="6">
    <source>
        <dbReference type="RuleBase" id="RU003870"/>
    </source>
</evidence>
<keyword evidence="3 4" id="KW-0687">Ribonucleoprotein</keyword>
<keyword evidence="4 6" id="KW-0699">rRNA-binding</keyword>
<proteinExistence type="inferred from homology"/>
<evidence type="ECO:0000259" key="7">
    <source>
        <dbReference type="Pfam" id="PF00347"/>
    </source>
</evidence>
<dbReference type="GO" id="GO:0002181">
    <property type="term" value="P:cytoplasmic translation"/>
    <property type="evidence" value="ECO:0007669"/>
    <property type="project" value="TreeGrafter"/>
</dbReference>
<evidence type="ECO:0000256" key="4">
    <source>
        <dbReference type="HAMAP-Rule" id="MF_01365"/>
    </source>
</evidence>
<dbReference type="Proteomes" id="UP000324595">
    <property type="component" value="Unassembled WGS sequence"/>
</dbReference>
<accession>A0A5D3YEL1</accession>
<feature type="domain" description="Large ribosomal subunit protein uL6 alpha-beta" evidence="7">
    <location>
        <begin position="18"/>
        <end position="83"/>
    </location>
</feature>
<evidence type="ECO:0000256" key="1">
    <source>
        <dbReference type="ARBA" id="ARBA00009356"/>
    </source>
</evidence>
<dbReference type="AlphaFoldDB" id="A0A5D3YEL1"/>
<organism evidence="8 9">
    <name type="scientific">Fodinibius salinus</name>
    <dbReference type="NCBI Taxonomy" id="860790"/>
    <lineage>
        <taxon>Bacteria</taxon>
        <taxon>Pseudomonadati</taxon>
        <taxon>Balneolota</taxon>
        <taxon>Balneolia</taxon>
        <taxon>Balneolales</taxon>
        <taxon>Balneolaceae</taxon>
        <taxon>Fodinibius</taxon>
    </lineage>
</organism>
<dbReference type="PANTHER" id="PTHR11655:SF14">
    <property type="entry name" value="LARGE RIBOSOMAL SUBUNIT PROTEIN UL6M"/>
    <property type="match status" value="1"/>
</dbReference>
<dbReference type="GO" id="GO:0022625">
    <property type="term" value="C:cytosolic large ribosomal subunit"/>
    <property type="evidence" value="ECO:0007669"/>
    <property type="project" value="UniProtKB-UniRule"/>
</dbReference>
<dbReference type="NCBIfam" id="TIGR03654">
    <property type="entry name" value="L6_bact"/>
    <property type="match status" value="1"/>
</dbReference>
<dbReference type="PIRSF" id="PIRSF002162">
    <property type="entry name" value="Ribosomal_L6"/>
    <property type="match status" value="1"/>
</dbReference>
<dbReference type="Gene3D" id="3.90.930.12">
    <property type="entry name" value="Ribosomal protein L6, alpha-beta domain"/>
    <property type="match status" value="2"/>
</dbReference>
<feature type="domain" description="Large ribosomal subunit protein uL6 alpha-beta" evidence="7">
    <location>
        <begin position="92"/>
        <end position="168"/>
    </location>
</feature>
<evidence type="ECO:0000313" key="9">
    <source>
        <dbReference type="Proteomes" id="UP000324595"/>
    </source>
</evidence>
<comment type="similarity">
    <text evidence="1 4 5">Belongs to the universal ribosomal protein uL6 family.</text>
</comment>
<comment type="subunit">
    <text evidence="4">Part of the 50S ribosomal subunit.</text>
</comment>
<dbReference type="OrthoDB" id="9805007at2"/>
<evidence type="ECO:0000256" key="5">
    <source>
        <dbReference type="RuleBase" id="RU003869"/>
    </source>
</evidence>
<dbReference type="PANTHER" id="PTHR11655">
    <property type="entry name" value="60S/50S RIBOSOMAL PROTEIN L6/L9"/>
    <property type="match status" value="1"/>
</dbReference>
<dbReference type="GO" id="GO:0003735">
    <property type="term" value="F:structural constituent of ribosome"/>
    <property type="evidence" value="ECO:0007669"/>
    <property type="project" value="UniProtKB-UniRule"/>
</dbReference>
<dbReference type="FunFam" id="3.90.930.12:FF:000001">
    <property type="entry name" value="50S ribosomal protein L6"/>
    <property type="match status" value="1"/>
</dbReference>
<sequence>MSRIGNQPIELTDDIEFSIDADNVITIKGDKGSDTLKIHSGINIEEQEGELLVKRSSDSKFDRSLHGLFRSLISNIVVGVSEGYQKELELRGVGYRASLSNGVLQLTLGFSHPIYFVAPDDVDIEVDTDGDNPKIIVSGINKELVGQVAAKIRSLRPPEPYKGKGIRYVDEWVRRKAGKSAASATA</sequence>
<dbReference type="InterPro" id="IPR002358">
    <property type="entry name" value="Ribosomal_uL6_CS"/>
</dbReference>
<dbReference type="SUPFAM" id="SSF56053">
    <property type="entry name" value="Ribosomal protein L6"/>
    <property type="match status" value="2"/>
</dbReference>